<gene>
    <name evidence="1" type="ORF">ACFSUS_18590</name>
</gene>
<dbReference type="SUPFAM" id="SSF49464">
    <property type="entry name" value="Carboxypeptidase regulatory domain-like"/>
    <property type="match status" value="1"/>
</dbReference>
<proteinExistence type="predicted"/>
<dbReference type="InterPro" id="IPR008969">
    <property type="entry name" value="CarboxyPept-like_regulatory"/>
</dbReference>
<dbReference type="Proteomes" id="UP001597469">
    <property type="component" value="Unassembled WGS sequence"/>
</dbReference>
<dbReference type="EMBL" id="JBHULN010000012">
    <property type="protein sequence ID" value="MFD2572654.1"/>
    <property type="molecule type" value="Genomic_DNA"/>
</dbReference>
<evidence type="ECO:0000313" key="2">
    <source>
        <dbReference type="Proteomes" id="UP001597469"/>
    </source>
</evidence>
<dbReference type="RefSeq" id="WP_381525248.1">
    <property type="nucleotide sequence ID" value="NZ_JBHULN010000012.1"/>
</dbReference>
<keyword evidence="2" id="KW-1185">Reference proteome</keyword>
<comment type="caution">
    <text evidence="1">The sequence shown here is derived from an EMBL/GenBank/DDBJ whole genome shotgun (WGS) entry which is preliminary data.</text>
</comment>
<organism evidence="1 2">
    <name type="scientific">Spirosoma soli</name>
    <dbReference type="NCBI Taxonomy" id="1770529"/>
    <lineage>
        <taxon>Bacteria</taxon>
        <taxon>Pseudomonadati</taxon>
        <taxon>Bacteroidota</taxon>
        <taxon>Cytophagia</taxon>
        <taxon>Cytophagales</taxon>
        <taxon>Cytophagaceae</taxon>
        <taxon>Spirosoma</taxon>
    </lineage>
</organism>
<dbReference type="Gene3D" id="2.60.40.1120">
    <property type="entry name" value="Carboxypeptidase-like, regulatory domain"/>
    <property type="match status" value="1"/>
</dbReference>
<dbReference type="Pfam" id="PF18939">
    <property type="entry name" value="DUF5686"/>
    <property type="match status" value="1"/>
</dbReference>
<reference evidence="2" key="1">
    <citation type="journal article" date="2019" name="Int. J. Syst. Evol. Microbiol.">
        <title>The Global Catalogue of Microorganisms (GCM) 10K type strain sequencing project: providing services to taxonomists for standard genome sequencing and annotation.</title>
        <authorList>
            <consortium name="The Broad Institute Genomics Platform"/>
            <consortium name="The Broad Institute Genome Sequencing Center for Infectious Disease"/>
            <person name="Wu L."/>
            <person name="Ma J."/>
        </authorList>
    </citation>
    <scope>NUCLEOTIDE SEQUENCE [LARGE SCALE GENOMIC DNA]</scope>
    <source>
        <strain evidence="2">KCTC 42805</strain>
    </source>
</reference>
<evidence type="ECO:0000313" key="1">
    <source>
        <dbReference type="EMBL" id="MFD2572654.1"/>
    </source>
</evidence>
<name>A0ABW5M8C6_9BACT</name>
<sequence>MSTHVIHQLIGSLWVLTLWSSSVVAQTTYQISGHVTDATTGVGIPFVSVAIKGTTAGTTSDAEGRFKISTSHISDSLLVSSLGYQTRAYRLLAINSQTVDVTLTPAAKGLQEVKVYAKGGDPAYRIIREAIRRRDQFNTSQLPAFQYESYSKVEAYVNNFTEAGRRGRGPGFLGRQLAKLPAITDESGKPAVPVYVSETASEYYYRSNPAKVKERILKSRASGVGITDGGVSAQLTGASFQQYNFYENYVSILRKDLPSPLGQFWQTAYRFHLMDTVSLDGMVCFKIDFEPQRVTDLAFNGTVWIDTTQYGLSKIDAQIDKRANINFVDEIRLEQDWEEITDSTNNRPVRMPVLTQLLIDTDEPTERAPGLLIRMYLAAQHIKLAQPYEPSFYEPALELAETYRETSPAYWQQARPQNLSSQELRAFEVVDSVRNVPAMKTIGEVVKLTTVGYFPLKSLPVDVGPLLYSYAYNDTEGNRFRLGLRTNTNFSRRWVLSGYTAYGTRDQRGKYNVGIDYIANKKPWTVIGLQHSYDLEQLGITDETIGTNVLFIAYSRFGTLRRPYLQQNTYGYVRRELGSGFTQTLGLRSRTFEPQFAFAYQKPNDADQGLYTSYRTTEVAFETRFAPGELMVQNDNERYGVGSSNQLVMLFRYNMGLQALGGDLTYHRFSLSLKHSFRLGVLGRTAYQLNLGYMPSTVPYPLLFIPLGNESWFRLSNAYNLMNYFEFATDRYAGLMVEHNFEGLFFNRLPAIRRLKWRFLATGKVLVGSVSSANQHLTPATDQQGQPLLGFRPLGQTPYVEVGYGIDNIFKVFRVDAIHRLTYRTNPDVSLFSIKVSAWINL</sequence>
<dbReference type="Pfam" id="PF13715">
    <property type="entry name" value="CarbopepD_reg_2"/>
    <property type="match status" value="1"/>
</dbReference>
<accession>A0ABW5M8C6</accession>
<dbReference type="InterPro" id="IPR043741">
    <property type="entry name" value="DUF5686"/>
</dbReference>
<protein>
    <submittedName>
        <fullName evidence="1">DUF5686 family protein</fullName>
    </submittedName>
</protein>